<name>A0A8J5XL61_DIALT</name>
<dbReference type="PANTHER" id="PTHR24324">
    <property type="entry name" value="HOMEOBOX PROTEIN HHEX"/>
    <property type="match status" value="1"/>
</dbReference>
<evidence type="ECO:0000256" key="2">
    <source>
        <dbReference type="ARBA" id="ARBA00023155"/>
    </source>
</evidence>
<protein>
    <recommendedName>
        <fullName evidence="7">Homeobox domain-containing protein</fullName>
    </recommendedName>
</protein>
<feature type="region of interest" description="Disordered" evidence="6">
    <location>
        <begin position="1"/>
        <end position="36"/>
    </location>
</feature>
<gene>
    <name evidence="8" type="ORF">KFE25_012273</name>
</gene>
<evidence type="ECO:0000256" key="4">
    <source>
        <dbReference type="PROSITE-ProRule" id="PRU00108"/>
    </source>
</evidence>
<dbReference type="EMBL" id="JAGTXO010000011">
    <property type="protein sequence ID" value="KAG8464910.1"/>
    <property type="molecule type" value="Genomic_DNA"/>
</dbReference>
<dbReference type="InterPro" id="IPR001356">
    <property type="entry name" value="HD"/>
</dbReference>
<keyword evidence="2 4" id="KW-0371">Homeobox</keyword>
<dbReference type="GO" id="GO:0030154">
    <property type="term" value="P:cell differentiation"/>
    <property type="evidence" value="ECO:0007669"/>
    <property type="project" value="TreeGrafter"/>
</dbReference>
<evidence type="ECO:0000256" key="5">
    <source>
        <dbReference type="RuleBase" id="RU000682"/>
    </source>
</evidence>
<accession>A0A8J5XL61</accession>
<comment type="caution">
    <text evidence="8">The sequence shown here is derived from an EMBL/GenBank/DDBJ whole genome shotgun (WGS) entry which is preliminary data.</text>
</comment>
<evidence type="ECO:0000259" key="7">
    <source>
        <dbReference type="PROSITE" id="PS50071"/>
    </source>
</evidence>
<dbReference type="PROSITE" id="PS50071">
    <property type="entry name" value="HOMEOBOX_2"/>
    <property type="match status" value="1"/>
</dbReference>
<feature type="region of interest" description="Disordered" evidence="6">
    <location>
        <begin position="93"/>
        <end position="122"/>
    </location>
</feature>
<dbReference type="OrthoDB" id="6159439at2759"/>
<evidence type="ECO:0000313" key="9">
    <source>
        <dbReference type="Proteomes" id="UP000751190"/>
    </source>
</evidence>
<proteinExistence type="predicted"/>
<evidence type="ECO:0000256" key="6">
    <source>
        <dbReference type="SAM" id="MobiDB-lite"/>
    </source>
</evidence>
<dbReference type="Pfam" id="PF00046">
    <property type="entry name" value="Homeodomain"/>
    <property type="match status" value="1"/>
</dbReference>
<dbReference type="InterPro" id="IPR051000">
    <property type="entry name" value="Homeobox_DNA-bind_prot"/>
</dbReference>
<dbReference type="InterPro" id="IPR017970">
    <property type="entry name" value="Homeobox_CS"/>
</dbReference>
<dbReference type="PANTHER" id="PTHR24324:SF9">
    <property type="entry name" value="HOMEOBOX DOMAIN-CONTAINING PROTEIN"/>
    <property type="match status" value="1"/>
</dbReference>
<dbReference type="GO" id="GO:0005634">
    <property type="term" value="C:nucleus"/>
    <property type="evidence" value="ECO:0007669"/>
    <property type="project" value="UniProtKB-SubCell"/>
</dbReference>
<keyword evidence="3 4" id="KW-0539">Nucleus</keyword>
<evidence type="ECO:0000256" key="3">
    <source>
        <dbReference type="ARBA" id="ARBA00023242"/>
    </source>
</evidence>
<reference evidence="8" key="1">
    <citation type="submission" date="2021-05" db="EMBL/GenBank/DDBJ databases">
        <title>The genome of the haptophyte Pavlova lutheri (Diacronema luteri, Pavlovales) - a model for lipid biosynthesis in eukaryotic algae.</title>
        <authorList>
            <person name="Hulatt C.J."/>
            <person name="Posewitz M.C."/>
        </authorList>
    </citation>
    <scope>NUCLEOTIDE SEQUENCE</scope>
    <source>
        <strain evidence="8">NIVA-4/92</strain>
    </source>
</reference>
<feature type="DNA-binding region" description="Homeobox" evidence="4">
    <location>
        <begin position="35"/>
        <end position="94"/>
    </location>
</feature>
<evidence type="ECO:0000256" key="1">
    <source>
        <dbReference type="ARBA" id="ARBA00023125"/>
    </source>
</evidence>
<keyword evidence="1 4" id="KW-0238">DNA-binding</keyword>
<dbReference type="GO" id="GO:0000978">
    <property type="term" value="F:RNA polymerase II cis-regulatory region sequence-specific DNA binding"/>
    <property type="evidence" value="ECO:0007669"/>
    <property type="project" value="TreeGrafter"/>
</dbReference>
<feature type="domain" description="Homeobox" evidence="7">
    <location>
        <begin position="33"/>
        <end position="93"/>
    </location>
</feature>
<comment type="subcellular location">
    <subcellularLocation>
        <location evidence="4 5">Nucleus</location>
    </subcellularLocation>
</comment>
<dbReference type="Gene3D" id="1.10.10.60">
    <property type="entry name" value="Homeodomain-like"/>
    <property type="match status" value="1"/>
</dbReference>
<dbReference type="GO" id="GO:0000981">
    <property type="term" value="F:DNA-binding transcription factor activity, RNA polymerase II-specific"/>
    <property type="evidence" value="ECO:0007669"/>
    <property type="project" value="InterPro"/>
</dbReference>
<dbReference type="SMART" id="SM00389">
    <property type="entry name" value="HOX"/>
    <property type="match status" value="1"/>
</dbReference>
<dbReference type="Proteomes" id="UP000751190">
    <property type="component" value="Unassembled WGS sequence"/>
</dbReference>
<sequence length="343" mass="35474">MHADSHAHARGANKLHGAGGGPRSPGAPSGAPPERTIKRSTFSADQLHVLEEAFGANPLPNLATRHALAEELGLTPRTVQVWFQNRRQKVKKMQLASGSTSNETTVSSATERDSPLGGMPRNSSTGSFELLNVEFERLNHSPCSEPLDSTPPSSRRASLPRAALDGIGAGGARGGSLWARGGGSGAHDYMEPTPLNFSLTFQSLLGARMDESGAADDVRSGEAEHRLAGAALPALSEYRLQLMQHLAAADPARMAAAQHDAGRRAGADDDDACGSPYSCAGVGGASARHDGAGGVADMRELGLDAQGFDTLDAAANLLLFSATAALIHGPRRAQLAEQGVGGL</sequence>
<organism evidence="8 9">
    <name type="scientific">Diacronema lutheri</name>
    <name type="common">Unicellular marine alga</name>
    <name type="synonym">Monochrysis lutheri</name>
    <dbReference type="NCBI Taxonomy" id="2081491"/>
    <lineage>
        <taxon>Eukaryota</taxon>
        <taxon>Haptista</taxon>
        <taxon>Haptophyta</taxon>
        <taxon>Pavlovophyceae</taxon>
        <taxon>Pavlovales</taxon>
        <taxon>Pavlovaceae</taxon>
        <taxon>Diacronema</taxon>
    </lineage>
</organism>
<dbReference type="SUPFAM" id="SSF46689">
    <property type="entry name" value="Homeodomain-like"/>
    <property type="match status" value="1"/>
</dbReference>
<dbReference type="AlphaFoldDB" id="A0A8J5XL61"/>
<feature type="compositionally biased region" description="Polar residues" evidence="6">
    <location>
        <begin position="96"/>
        <end position="109"/>
    </location>
</feature>
<evidence type="ECO:0000313" key="8">
    <source>
        <dbReference type="EMBL" id="KAG8464910.1"/>
    </source>
</evidence>
<dbReference type="InterPro" id="IPR009057">
    <property type="entry name" value="Homeodomain-like_sf"/>
</dbReference>
<dbReference type="PROSITE" id="PS00027">
    <property type="entry name" value="HOMEOBOX_1"/>
    <property type="match status" value="1"/>
</dbReference>
<keyword evidence="9" id="KW-1185">Reference proteome</keyword>
<dbReference type="CDD" id="cd00086">
    <property type="entry name" value="homeodomain"/>
    <property type="match status" value="1"/>
</dbReference>
<feature type="compositionally biased region" description="Low complexity" evidence="6">
    <location>
        <begin position="24"/>
        <end position="33"/>
    </location>
</feature>